<feature type="domain" description="Alcohol dehydrogenase iron-type/glycerol dehydrogenase GldA" evidence="4">
    <location>
        <begin position="10"/>
        <end position="178"/>
    </location>
</feature>
<feature type="domain" description="Fe-containing alcohol dehydrogenase-like C-terminal" evidence="5">
    <location>
        <begin position="189"/>
        <end position="384"/>
    </location>
</feature>
<dbReference type="PROSITE" id="PS00913">
    <property type="entry name" value="ADH_IRON_1"/>
    <property type="match status" value="1"/>
</dbReference>
<dbReference type="InterPro" id="IPR056798">
    <property type="entry name" value="ADH_Fe_C"/>
</dbReference>
<name>A0A544TGR8_9BACI</name>
<keyword evidence="3" id="KW-0520">NAD</keyword>
<dbReference type="FunFam" id="3.40.50.1970:FF:000003">
    <property type="entry name" value="Alcohol dehydrogenase, iron-containing"/>
    <property type="match status" value="1"/>
</dbReference>
<dbReference type="AlphaFoldDB" id="A0A544TGR8"/>
<gene>
    <name evidence="6" type="ORF">FG382_00405</name>
</gene>
<dbReference type="InterPro" id="IPR018211">
    <property type="entry name" value="ADH_Fe_CS"/>
</dbReference>
<dbReference type="EMBL" id="VDGH01000001">
    <property type="protein sequence ID" value="TQR16663.1"/>
    <property type="molecule type" value="Genomic_DNA"/>
</dbReference>
<dbReference type="Gene3D" id="3.40.50.1970">
    <property type="match status" value="1"/>
</dbReference>
<keyword evidence="7" id="KW-1185">Reference proteome</keyword>
<dbReference type="RefSeq" id="WP_142536907.1">
    <property type="nucleotide sequence ID" value="NZ_BMIE01000002.1"/>
</dbReference>
<dbReference type="InterPro" id="IPR039697">
    <property type="entry name" value="Alcohol_dehydrogenase_Fe"/>
</dbReference>
<dbReference type="InterPro" id="IPR001670">
    <property type="entry name" value="ADH_Fe/GldA"/>
</dbReference>
<organism evidence="6 7">
    <name type="scientific">Psychrobacillus lasiicapitis</name>
    <dbReference type="NCBI Taxonomy" id="1636719"/>
    <lineage>
        <taxon>Bacteria</taxon>
        <taxon>Bacillati</taxon>
        <taxon>Bacillota</taxon>
        <taxon>Bacilli</taxon>
        <taxon>Bacillales</taxon>
        <taxon>Bacillaceae</taxon>
        <taxon>Psychrobacillus</taxon>
    </lineage>
</organism>
<evidence type="ECO:0000256" key="1">
    <source>
        <dbReference type="ARBA" id="ARBA00007358"/>
    </source>
</evidence>
<comment type="caution">
    <text evidence="6">The sequence shown here is derived from an EMBL/GenBank/DDBJ whole genome shotgun (WGS) entry which is preliminary data.</text>
</comment>
<proteinExistence type="inferred from homology"/>
<protein>
    <submittedName>
        <fullName evidence="6">Iron-containing alcohol dehydrogenase</fullName>
    </submittedName>
</protein>
<dbReference type="Gene3D" id="1.20.1090.10">
    <property type="entry name" value="Dehydroquinate synthase-like - alpha domain"/>
    <property type="match status" value="1"/>
</dbReference>
<evidence type="ECO:0000256" key="2">
    <source>
        <dbReference type="ARBA" id="ARBA00023002"/>
    </source>
</evidence>
<dbReference type="OrthoDB" id="9815791at2"/>
<dbReference type="PANTHER" id="PTHR11496">
    <property type="entry name" value="ALCOHOL DEHYDROGENASE"/>
    <property type="match status" value="1"/>
</dbReference>
<sequence>MLKDYSFNLPTKIEFGNGKIEKLGYFIKELKGKRVLLVTDKGLRNAGVLDNIFRILEREKIEYHIYDNVKPNPRDVDCMEAYEMAKRMDVDLLIAVGGGSSMDTAKAVGTLLSHGGTISDWYGLDKLKHPITPLICIPTTSGTGSEITFFAVITDTVTKLKMNILDINVAPKIAILDPELTVSLPPLITASTGMDALTHAVEAYTCNLAEPITDALALYAIELIVKNLEEAVQSGDNIEARENMLVGSLIAGIAFGNADVGGVHCMAEALGGLYDTPHGIANSMLLPYVFDYNIPSNVSKHAKVALLLGADAQKHSSDESIAKEGVKILAELAEKIGIPKMKDIENVNTNDFEYLAEAATQNVSASSNPRIATKDDYLNLFYKAFNEELSLEIVGESDVRN</sequence>
<comment type="similarity">
    <text evidence="1">Belongs to the iron-containing alcohol dehydrogenase family.</text>
</comment>
<dbReference type="PANTHER" id="PTHR11496:SF102">
    <property type="entry name" value="ALCOHOL DEHYDROGENASE 4"/>
    <property type="match status" value="1"/>
</dbReference>
<evidence type="ECO:0000313" key="7">
    <source>
        <dbReference type="Proteomes" id="UP000317316"/>
    </source>
</evidence>
<evidence type="ECO:0000313" key="6">
    <source>
        <dbReference type="EMBL" id="TQR16663.1"/>
    </source>
</evidence>
<dbReference type="GO" id="GO:0046872">
    <property type="term" value="F:metal ion binding"/>
    <property type="evidence" value="ECO:0007669"/>
    <property type="project" value="InterPro"/>
</dbReference>
<evidence type="ECO:0000259" key="4">
    <source>
        <dbReference type="Pfam" id="PF00465"/>
    </source>
</evidence>
<dbReference type="GO" id="GO:0004022">
    <property type="term" value="F:alcohol dehydrogenase (NAD+) activity"/>
    <property type="evidence" value="ECO:0007669"/>
    <property type="project" value="TreeGrafter"/>
</dbReference>
<dbReference type="SUPFAM" id="SSF56796">
    <property type="entry name" value="Dehydroquinate synthase-like"/>
    <property type="match status" value="1"/>
</dbReference>
<dbReference type="Proteomes" id="UP000317316">
    <property type="component" value="Unassembled WGS sequence"/>
</dbReference>
<dbReference type="FunFam" id="1.20.1090.10:FF:000001">
    <property type="entry name" value="Aldehyde-alcohol dehydrogenase"/>
    <property type="match status" value="1"/>
</dbReference>
<evidence type="ECO:0000259" key="5">
    <source>
        <dbReference type="Pfam" id="PF25137"/>
    </source>
</evidence>
<evidence type="ECO:0000256" key="3">
    <source>
        <dbReference type="ARBA" id="ARBA00023027"/>
    </source>
</evidence>
<keyword evidence="2" id="KW-0560">Oxidoreductase</keyword>
<reference evidence="6 7" key="1">
    <citation type="submission" date="2019-05" db="EMBL/GenBank/DDBJ databases">
        <title>Psychrobacillus vulpis sp. nov., a new species isolated from feces of a red fox that inhabits in The Tablas de Daimiel Natural Park, Albacete, Spain.</title>
        <authorList>
            <person name="Rodriguez M."/>
            <person name="Reina J.C."/>
            <person name="Bejar V."/>
            <person name="Llamas I."/>
        </authorList>
    </citation>
    <scope>NUCLEOTIDE SEQUENCE [LARGE SCALE GENOMIC DNA]</scope>
    <source>
        <strain evidence="6 7">NEAU-3TGS17</strain>
    </source>
</reference>
<accession>A0A544TGR8</accession>
<dbReference type="CDD" id="cd08551">
    <property type="entry name" value="Fe-ADH"/>
    <property type="match status" value="1"/>
</dbReference>
<dbReference type="Pfam" id="PF00465">
    <property type="entry name" value="Fe-ADH"/>
    <property type="match status" value="1"/>
</dbReference>
<dbReference type="Pfam" id="PF25137">
    <property type="entry name" value="ADH_Fe_C"/>
    <property type="match status" value="1"/>
</dbReference>